<evidence type="ECO:0000256" key="1">
    <source>
        <dbReference type="ARBA" id="ARBA00008416"/>
    </source>
</evidence>
<evidence type="ECO:0000259" key="5">
    <source>
        <dbReference type="Pfam" id="PF17954"/>
    </source>
</evidence>
<dbReference type="InterPro" id="IPR041602">
    <property type="entry name" value="Quercetinase_C"/>
</dbReference>
<dbReference type="Gene3D" id="2.60.120.10">
    <property type="entry name" value="Jelly Rolls"/>
    <property type="match status" value="2"/>
</dbReference>
<dbReference type="RefSeq" id="WP_015829756.1">
    <property type="nucleotide sequence ID" value="NC_012969.1"/>
</dbReference>
<reference evidence="7" key="1">
    <citation type="submission" date="2009-07" db="EMBL/GenBank/DDBJ databases">
        <title>Complete sequence of chromosome of Methylovorus sp. SIP3-4.</title>
        <authorList>
            <person name="Lucas S."/>
            <person name="Copeland A."/>
            <person name="Lapidus A."/>
            <person name="Glavina del Rio T."/>
            <person name="Tice H."/>
            <person name="Bruce D."/>
            <person name="Goodwin L."/>
            <person name="Pitluck S."/>
            <person name="Clum A."/>
            <person name="Larimer F."/>
            <person name="Land M."/>
            <person name="Hauser L."/>
            <person name="Kyrpides N."/>
            <person name="Mikhailova N."/>
            <person name="Kayluzhnaya M."/>
            <person name="Chistoserdova L."/>
        </authorList>
    </citation>
    <scope>NUCLEOTIDE SEQUENCE [LARGE SCALE GENOMIC DNA]</scope>
    <source>
        <strain evidence="7">SIP3-4</strain>
    </source>
</reference>
<evidence type="ECO:0000259" key="4">
    <source>
        <dbReference type="Pfam" id="PF02678"/>
    </source>
</evidence>
<dbReference type="InterPro" id="IPR011051">
    <property type="entry name" value="RmlC_Cupin_sf"/>
</dbReference>
<feature type="domain" description="Quercetin 2,3-dioxygenase C-terminal cupin" evidence="5">
    <location>
        <begin position="146"/>
        <end position="231"/>
    </location>
</feature>
<keyword evidence="2" id="KW-0479">Metal-binding</keyword>
<evidence type="ECO:0000256" key="3">
    <source>
        <dbReference type="RuleBase" id="RU003457"/>
    </source>
</evidence>
<dbReference type="HOGENOM" id="CLU_064194_2_2_4"/>
<dbReference type="AlphaFoldDB" id="C6XCF0"/>
<proteinExistence type="inferred from homology"/>
<comment type="similarity">
    <text evidence="1 3">Belongs to the pirin family.</text>
</comment>
<name>C6XCF0_METGS</name>
<dbReference type="Pfam" id="PF17954">
    <property type="entry name" value="Pirin_C_2"/>
    <property type="match status" value="1"/>
</dbReference>
<feature type="binding site" evidence="2">
    <location>
        <position position="101"/>
    </location>
    <ligand>
        <name>Fe cation</name>
        <dbReference type="ChEBI" id="CHEBI:24875"/>
    </ligand>
</feature>
<dbReference type="KEGG" id="mei:Msip34_0978"/>
<keyword evidence="7" id="KW-1185">Reference proteome</keyword>
<dbReference type="OrthoDB" id="321327at2"/>
<evidence type="ECO:0000313" key="7">
    <source>
        <dbReference type="Proteomes" id="UP000002743"/>
    </source>
</evidence>
<feature type="binding site" evidence="2">
    <location>
        <position position="59"/>
    </location>
    <ligand>
        <name>Fe cation</name>
        <dbReference type="ChEBI" id="CHEBI:24875"/>
    </ligand>
</feature>
<organism evidence="6 7">
    <name type="scientific">Methylovorus glucosotrophus (strain SIP3-4)</name>
    <dbReference type="NCBI Taxonomy" id="582744"/>
    <lineage>
        <taxon>Bacteria</taxon>
        <taxon>Pseudomonadati</taxon>
        <taxon>Pseudomonadota</taxon>
        <taxon>Betaproteobacteria</taxon>
        <taxon>Nitrosomonadales</taxon>
        <taxon>Methylophilaceae</taxon>
        <taxon>Methylovorus</taxon>
    </lineage>
</organism>
<dbReference type="STRING" id="582744.Msip34_0978"/>
<evidence type="ECO:0000313" key="6">
    <source>
        <dbReference type="EMBL" id="ACT50225.1"/>
    </source>
</evidence>
<keyword evidence="2" id="KW-0408">Iron</keyword>
<feature type="domain" description="Pirin N-terminal" evidence="4">
    <location>
        <begin position="8"/>
        <end position="119"/>
    </location>
</feature>
<dbReference type="SUPFAM" id="SSF51182">
    <property type="entry name" value="RmlC-like cupins"/>
    <property type="match status" value="1"/>
</dbReference>
<dbReference type="InterPro" id="IPR014710">
    <property type="entry name" value="RmlC-like_jellyroll"/>
</dbReference>
<dbReference type="CDD" id="cd02910">
    <property type="entry name" value="cupin_Yhhw_N"/>
    <property type="match status" value="1"/>
</dbReference>
<evidence type="ECO:0000256" key="2">
    <source>
        <dbReference type="PIRSR" id="PIRSR006232-1"/>
    </source>
</evidence>
<dbReference type="GO" id="GO:0046872">
    <property type="term" value="F:metal ion binding"/>
    <property type="evidence" value="ECO:0007669"/>
    <property type="project" value="UniProtKB-KW"/>
</dbReference>
<dbReference type="CDD" id="cd20311">
    <property type="entry name" value="cupin_Yhhw_C"/>
    <property type="match status" value="1"/>
</dbReference>
<dbReference type="PIRSF" id="PIRSF006232">
    <property type="entry name" value="Pirin"/>
    <property type="match status" value="1"/>
</dbReference>
<dbReference type="EMBL" id="CP001674">
    <property type="protein sequence ID" value="ACT50225.1"/>
    <property type="molecule type" value="Genomic_DNA"/>
</dbReference>
<protein>
    <submittedName>
        <fullName evidence="6">Pirin domain protein</fullName>
    </submittedName>
</protein>
<dbReference type="Pfam" id="PF02678">
    <property type="entry name" value="Pirin"/>
    <property type="match status" value="1"/>
</dbReference>
<dbReference type="Proteomes" id="UP000002743">
    <property type="component" value="Chromosome"/>
</dbReference>
<feature type="binding site" evidence="2">
    <location>
        <position position="103"/>
    </location>
    <ligand>
        <name>Fe cation</name>
        <dbReference type="ChEBI" id="CHEBI:24875"/>
    </ligand>
</feature>
<sequence length="242" mass="27315">MIKLRKSREQGHANLGWLDSYHSFSFSSYYDPAYMGYSVLRVINEDVIEPGRGFGMHSHRDMEIITYMLQGDLRHEDSLGNGSTIHAGDVQRMTAGSGISHSEFNASQTAQAHLLQIWLMPEQDGLSPGYEEKHFPLAAKHNRWCLIPSREGRDNCLKINQFVDLYASVLDQDVTLDMTLDSGRSYYLQVAQGRLQANGQDLQQGDAIRMDGETRLDIRALTQAEVLLFDLPPHHIPATQPI</sequence>
<dbReference type="eggNOG" id="COG1741">
    <property type="taxonomic scope" value="Bacteria"/>
</dbReference>
<reference evidence="6 7" key="2">
    <citation type="journal article" date="2011" name="J. Bacteriol.">
        <title>Genomes of three methylotrophs from a single niche uncover genetic and metabolic divergence of Methylophilaceae.</title>
        <authorList>
            <person name="Lapidus A."/>
            <person name="Clum A."/>
            <person name="Labutti K."/>
            <person name="Kaluzhnaya M.G."/>
            <person name="Lim S."/>
            <person name="Beck D.A."/>
            <person name="Glavina Del Rio T."/>
            <person name="Nolan M."/>
            <person name="Mavromatis K."/>
            <person name="Huntemann M."/>
            <person name="Lucas S."/>
            <person name="Lidstrom M.E."/>
            <person name="Ivanova N."/>
            <person name="Chistoserdova L."/>
        </authorList>
    </citation>
    <scope>NUCLEOTIDE SEQUENCE [LARGE SCALE GENOMIC DNA]</scope>
    <source>
        <strain evidence="6 7">SIP3-4</strain>
    </source>
</reference>
<comment type="cofactor">
    <cofactor evidence="2">
        <name>Fe cation</name>
        <dbReference type="ChEBI" id="CHEBI:24875"/>
    </cofactor>
    <text evidence="2">Binds 1 Fe cation per subunit.</text>
</comment>
<dbReference type="PANTHER" id="PTHR43212:SF3">
    <property type="entry name" value="QUERCETIN 2,3-DIOXYGENASE"/>
    <property type="match status" value="1"/>
</dbReference>
<dbReference type="PANTHER" id="PTHR43212">
    <property type="entry name" value="QUERCETIN 2,3-DIOXYGENASE"/>
    <property type="match status" value="1"/>
</dbReference>
<dbReference type="InterPro" id="IPR003829">
    <property type="entry name" value="Pirin_N_dom"/>
</dbReference>
<dbReference type="InterPro" id="IPR012093">
    <property type="entry name" value="Pirin"/>
</dbReference>
<gene>
    <name evidence="6" type="ordered locus">Msip34_0978</name>
</gene>
<feature type="binding site" evidence="2">
    <location>
        <position position="57"/>
    </location>
    <ligand>
        <name>Fe cation</name>
        <dbReference type="ChEBI" id="CHEBI:24875"/>
    </ligand>
</feature>
<accession>C6XCF0</accession>